<dbReference type="STRING" id="410332.SAMN04488550_0612"/>
<organism evidence="2 3">
    <name type="scientific">Gordonia malaquae NBRC 108250</name>
    <dbReference type="NCBI Taxonomy" id="1223542"/>
    <lineage>
        <taxon>Bacteria</taxon>
        <taxon>Bacillati</taxon>
        <taxon>Actinomycetota</taxon>
        <taxon>Actinomycetes</taxon>
        <taxon>Mycobacteriales</taxon>
        <taxon>Gordoniaceae</taxon>
        <taxon>Gordonia</taxon>
    </lineage>
</organism>
<dbReference type="OrthoDB" id="9979479at2"/>
<dbReference type="eggNOG" id="ENOG5031WAC">
    <property type="taxonomic scope" value="Bacteria"/>
</dbReference>
<sequence>MTKENPLHVAFTLPDEATAQWLDRMIHDAGGNPDAWLTGVIEADRQRARNAAPSAFAELAEHVREQPRSPQSPSQGDQPADERPRRPRRPKPSSAWRTQ</sequence>
<dbReference type="Proteomes" id="UP000035009">
    <property type="component" value="Unassembled WGS sequence"/>
</dbReference>
<accession>M3UM29</accession>
<dbReference type="EMBL" id="BAOP01000022">
    <property type="protein sequence ID" value="GAC80825.1"/>
    <property type="molecule type" value="Genomic_DNA"/>
</dbReference>
<feature type="region of interest" description="Disordered" evidence="1">
    <location>
        <begin position="60"/>
        <end position="99"/>
    </location>
</feature>
<protein>
    <submittedName>
        <fullName evidence="2">Uncharacterized protein</fullName>
    </submittedName>
</protein>
<keyword evidence="3" id="KW-1185">Reference proteome</keyword>
<proteinExistence type="predicted"/>
<evidence type="ECO:0000313" key="3">
    <source>
        <dbReference type="Proteomes" id="UP000035009"/>
    </source>
</evidence>
<evidence type="ECO:0000256" key="1">
    <source>
        <dbReference type="SAM" id="MobiDB-lite"/>
    </source>
</evidence>
<dbReference type="RefSeq" id="WP_008380121.1">
    <property type="nucleotide sequence ID" value="NZ_BAOP01000022.1"/>
</dbReference>
<comment type="caution">
    <text evidence="2">The sequence shown here is derived from an EMBL/GenBank/DDBJ whole genome shotgun (WGS) entry which is preliminary data.</text>
</comment>
<name>M3UM29_GORML</name>
<gene>
    <name evidence="2" type="ORF">GM1_022_00360</name>
</gene>
<reference evidence="2 3" key="1">
    <citation type="submission" date="2013-02" db="EMBL/GenBank/DDBJ databases">
        <title>Whole genome shotgun sequence of Gordonia malaquae NBRC 108250.</title>
        <authorList>
            <person name="Yoshida I."/>
            <person name="Hosoyama A."/>
            <person name="Tsuchikane K."/>
            <person name="Ando Y."/>
            <person name="Baba S."/>
            <person name="Ohji S."/>
            <person name="Hamada M."/>
            <person name="Tamura T."/>
            <person name="Yamazoe A."/>
            <person name="Yamazaki S."/>
            <person name="Fujita N."/>
        </authorList>
    </citation>
    <scope>NUCLEOTIDE SEQUENCE [LARGE SCALE GENOMIC DNA]</scope>
    <source>
        <strain evidence="2 3">NBRC 108250</strain>
    </source>
</reference>
<dbReference type="AlphaFoldDB" id="M3UM29"/>
<evidence type="ECO:0000313" key="2">
    <source>
        <dbReference type="EMBL" id="GAC80825.1"/>
    </source>
</evidence>
<feature type="compositionally biased region" description="Polar residues" evidence="1">
    <location>
        <begin position="68"/>
        <end position="77"/>
    </location>
</feature>